<evidence type="ECO:0000256" key="2">
    <source>
        <dbReference type="SAM" id="Phobius"/>
    </source>
</evidence>
<proteinExistence type="predicted"/>
<organism evidence="3 4">
    <name type="scientific">Candidatus Kerfeldbacteria bacterium CG08_land_8_20_14_0_20_42_7</name>
    <dbReference type="NCBI Taxonomy" id="2014245"/>
    <lineage>
        <taxon>Bacteria</taxon>
        <taxon>Candidatus Kerfeldiibacteriota</taxon>
    </lineage>
</organism>
<accession>A0A2H0YRU8</accession>
<evidence type="ECO:0000313" key="4">
    <source>
        <dbReference type="Proteomes" id="UP000228711"/>
    </source>
</evidence>
<feature type="region of interest" description="Disordered" evidence="1">
    <location>
        <begin position="78"/>
        <end position="98"/>
    </location>
</feature>
<name>A0A2H0YRU8_9BACT</name>
<evidence type="ECO:0000256" key="1">
    <source>
        <dbReference type="SAM" id="MobiDB-lite"/>
    </source>
</evidence>
<dbReference type="EMBL" id="PEXV01000146">
    <property type="protein sequence ID" value="PIS41156.1"/>
    <property type="molecule type" value="Genomic_DNA"/>
</dbReference>
<reference evidence="4" key="1">
    <citation type="submission" date="2017-09" db="EMBL/GenBank/DDBJ databases">
        <title>Depth-based differentiation of microbial function through sediment-hosted aquifers and enrichment of novel symbionts in the deep terrestrial subsurface.</title>
        <authorList>
            <person name="Probst A.J."/>
            <person name="Ladd B."/>
            <person name="Jarett J.K."/>
            <person name="Geller-Mcgrath D.E."/>
            <person name="Sieber C.M.K."/>
            <person name="Emerson J.B."/>
            <person name="Anantharaman K."/>
            <person name="Thomas B.C."/>
            <person name="Malmstrom R."/>
            <person name="Stieglmeier M."/>
            <person name="Klingl A."/>
            <person name="Woyke T."/>
            <person name="Ryan C.M."/>
            <person name="Banfield J.F."/>
        </authorList>
    </citation>
    <scope>NUCLEOTIDE SEQUENCE [LARGE SCALE GENOMIC DNA]</scope>
</reference>
<dbReference type="AlphaFoldDB" id="A0A2H0YRU8"/>
<sequence length="98" mass="11471">MRNSKDLHFSNKILTTFLASHYSKLITGIFLILICFGFYLLYQLLYPTIINPEPIKSSEFNIQKEKIDLERYTQTGRELEKKGKANDDLIPPTFLDKK</sequence>
<evidence type="ECO:0000313" key="3">
    <source>
        <dbReference type="EMBL" id="PIS41156.1"/>
    </source>
</evidence>
<dbReference type="Proteomes" id="UP000228711">
    <property type="component" value="Unassembled WGS sequence"/>
</dbReference>
<feature type="compositionally biased region" description="Basic and acidic residues" evidence="1">
    <location>
        <begin position="78"/>
        <end position="87"/>
    </location>
</feature>
<keyword evidence="2" id="KW-0472">Membrane</keyword>
<comment type="caution">
    <text evidence="3">The sequence shown here is derived from an EMBL/GenBank/DDBJ whole genome shotgun (WGS) entry which is preliminary data.</text>
</comment>
<gene>
    <name evidence="3" type="ORF">COT25_04590</name>
</gene>
<protein>
    <submittedName>
        <fullName evidence="3">Uncharacterized protein</fullName>
    </submittedName>
</protein>
<keyword evidence="2" id="KW-1133">Transmembrane helix</keyword>
<keyword evidence="2" id="KW-0812">Transmembrane</keyword>
<feature type="transmembrane region" description="Helical" evidence="2">
    <location>
        <begin position="21"/>
        <end position="42"/>
    </location>
</feature>